<dbReference type="Gene3D" id="3.40.50.1820">
    <property type="entry name" value="alpha/beta hydrolase"/>
    <property type="match status" value="1"/>
</dbReference>
<reference evidence="2 3" key="1">
    <citation type="submission" date="2021-01" db="EMBL/GenBank/DDBJ databases">
        <title>Whole genome shotgun sequence of Asanoa iriomotensis NBRC 100142.</title>
        <authorList>
            <person name="Komaki H."/>
            <person name="Tamura T."/>
        </authorList>
    </citation>
    <scope>NUCLEOTIDE SEQUENCE [LARGE SCALE GENOMIC DNA]</scope>
    <source>
        <strain evidence="2 3">NBRC 100142</strain>
    </source>
</reference>
<proteinExistence type="inferred from homology"/>
<sequence>MGCVDGVVERSLRVGQVPVALWSPAADPTPRPLVLLGHGGSGHKRSSRIVSLAQWFTTHGGFAAVAIDGPHHGDRVSSPLPPADYQARIAETGIEAVLDRMTSDWLAAVDAVVAAGLAIPDRLAYVGLSMGTRYGLPLAATLGDRLRCAVLGKFGLHQSAAMPAALSAPHRIAHDAARITAPTLFHLQWHDEIFPREGQLALFGLLGSKEKELAGYSGPHANTPPQALTRWIDFVHRHLATT</sequence>
<comment type="similarity">
    <text evidence="1">Belongs to the AB hydrolase superfamily.</text>
</comment>
<accession>A0ABQ4BW56</accession>
<gene>
    <name evidence="2" type="ORF">Air01nite_08660</name>
</gene>
<name>A0ABQ4BW56_9ACTN</name>
<dbReference type="InterPro" id="IPR029058">
    <property type="entry name" value="AB_hydrolase_fold"/>
</dbReference>
<dbReference type="Proteomes" id="UP000624325">
    <property type="component" value="Unassembled WGS sequence"/>
</dbReference>
<dbReference type="SUPFAM" id="SSF53474">
    <property type="entry name" value="alpha/beta-Hydrolases"/>
    <property type="match status" value="1"/>
</dbReference>
<evidence type="ECO:0008006" key="4">
    <source>
        <dbReference type="Google" id="ProtNLM"/>
    </source>
</evidence>
<comment type="caution">
    <text evidence="2">The sequence shown here is derived from an EMBL/GenBank/DDBJ whole genome shotgun (WGS) entry which is preliminary data.</text>
</comment>
<organism evidence="2 3">
    <name type="scientific">Asanoa iriomotensis</name>
    <dbReference type="NCBI Taxonomy" id="234613"/>
    <lineage>
        <taxon>Bacteria</taxon>
        <taxon>Bacillati</taxon>
        <taxon>Actinomycetota</taxon>
        <taxon>Actinomycetes</taxon>
        <taxon>Micromonosporales</taxon>
        <taxon>Micromonosporaceae</taxon>
        <taxon>Asanoa</taxon>
    </lineage>
</organism>
<evidence type="ECO:0000313" key="2">
    <source>
        <dbReference type="EMBL" id="GIF54771.1"/>
    </source>
</evidence>
<protein>
    <recommendedName>
        <fullName evidence="4">Dienelactone hydrolase</fullName>
    </recommendedName>
</protein>
<evidence type="ECO:0000313" key="3">
    <source>
        <dbReference type="Proteomes" id="UP000624325"/>
    </source>
</evidence>
<keyword evidence="3" id="KW-1185">Reference proteome</keyword>
<dbReference type="PANTHER" id="PTHR22946">
    <property type="entry name" value="DIENELACTONE HYDROLASE DOMAIN-CONTAINING PROTEIN-RELATED"/>
    <property type="match status" value="1"/>
</dbReference>
<evidence type="ECO:0000256" key="1">
    <source>
        <dbReference type="ARBA" id="ARBA00008645"/>
    </source>
</evidence>
<dbReference type="EMBL" id="BONC01000003">
    <property type="protein sequence ID" value="GIF54771.1"/>
    <property type="molecule type" value="Genomic_DNA"/>
</dbReference>
<dbReference type="InterPro" id="IPR050261">
    <property type="entry name" value="FrsA_esterase"/>
</dbReference>